<dbReference type="OMA" id="FINSPPY"/>
<keyword evidence="4" id="KW-0732">Signal</keyword>
<feature type="domain" description="TMEM131L fourth Ig-like" evidence="11">
    <location>
        <begin position="596"/>
        <end position="734"/>
    </location>
</feature>
<dbReference type="InterPro" id="IPR055435">
    <property type="entry name" value="Ig_TMEM131L_3"/>
</dbReference>
<dbReference type="GO" id="GO:0016020">
    <property type="term" value="C:membrane"/>
    <property type="evidence" value="ECO:0007669"/>
    <property type="project" value="UniProtKB-SubCell"/>
</dbReference>
<feature type="region of interest" description="Disordered" evidence="7">
    <location>
        <begin position="1249"/>
        <end position="1283"/>
    </location>
</feature>
<evidence type="ECO:0000256" key="6">
    <source>
        <dbReference type="ARBA" id="ARBA00023136"/>
    </source>
</evidence>
<dbReference type="InterPro" id="IPR039877">
    <property type="entry name" value="TMEM131-like"/>
</dbReference>
<evidence type="ECO:0000256" key="7">
    <source>
        <dbReference type="SAM" id="MobiDB-lite"/>
    </source>
</evidence>
<dbReference type="Gene3D" id="2.60.40.10">
    <property type="entry name" value="Immunoglobulins"/>
    <property type="match status" value="1"/>
</dbReference>
<reference evidence="13" key="4">
    <citation type="submission" date="2025-08" db="UniProtKB">
        <authorList>
            <consortium name="Ensembl"/>
        </authorList>
    </citation>
    <scope>IDENTIFICATION</scope>
</reference>
<dbReference type="Pfam" id="PF24498">
    <property type="entry name" value="Ig_TMEM131L_3"/>
    <property type="match status" value="1"/>
</dbReference>
<dbReference type="Ensembl" id="ENSCMIT00000022267.1">
    <property type="protein sequence ID" value="ENSCMIP00000021881.1"/>
    <property type="gene ID" value="ENSCMIG00000009929.1"/>
</dbReference>
<evidence type="ECO:0000256" key="2">
    <source>
        <dbReference type="ARBA" id="ARBA00006682"/>
    </source>
</evidence>
<dbReference type="InterPro" id="IPR022113">
    <property type="entry name" value="TMEM131L_N"/>
</dbReference>
<dbReference type="Pfam" id="PF12371">
    <property type="entry name" value="TMEM131_like_N"/>
    <property type="match status" value="1"/>
</dbReference>
<evidence type="ECO:0000313" key="14">
    <source>
        <dbReference type="Proteomes" id="UP000314986"/>
    </source>
</evidence>
<dbReference type="InterPro" id="IPR055436">
    <property type="entry name" value="Ig_TMEM131L_4"/>
</dbReference>
<dbReference type="Pfam" id="PF24499">
    <property type="entry name" value="Ig_TMEM131L_4"/>
    <property type="match status" value="1"/>
</dbReference>
<feature type="domain" description="TMEM131L third Ig-like" evidence="10">
    <location>
        <begin position="402"/>
        <end position="499"/>
    </location>
</feature>
<dbReference type="InterPro" id="IPR013783">
    <property type="entry name" value="Ig-like_fold"/>
</dbReference>
<evidence type="ECO:0000256" key="1">
    <source>
        <dbReference type="ARBA" id="ARBA00004479"/>
    </source>
</evidence>
<name>A0A4W3HZP5_CALMI</name>
<evidence type="ECO:0000259" key="10">
    <source>
        <dbReference type="Pfam" id="PF24498"/>
    </source>
</evidence>
<keyword evidence="3" id="KW-0812">Transmembrane</keyword>
<reference evidence="14" key="1">
    <citation type="journal article" date="2006" name="Science">
        <title>Ancient noncoding elements conserved in the human genome.</title>
        <authorList>
            <person name="Venkatesh B."/>
            <person name="Kirkness E.F."/>
            <person name="Loh Y.H."/>
            <person name="Halpern A.L."/>
            <person name="Lee A.P."/>
            <person name="Johnson J."/>
            <person name="Dandona N."/>
            <person name="Viswanathan L.D."/>
            <person name="Tay A."/>
            <person name="Venter J.C."/>
            <person name="Strausberg R.L."/>
            <person name="Brenner S."/>
        </authorList>
    </citation>
    <scope>NUCLEOTIDE SEQUENCE [LARGE SCALE GENOMIC DNA]</scope>
</reference>
<keyword evidence="5" id="KW-1133">Transmembrane helix</keyword>
<evidence type="ECO:0000256" key="4">
    <source>
        <dbReference type="ARBA" id="ARBA00022729"/>
    </source>
</evidence>
<dbReference type="InParanoid" id="A0A4W3HZP5"/>
<accession>A0A4W3HZP5</accession>
<dbReference type="STRING" id="7868.ENSCMIP00000021881"/>
<dbReference type="InterPro" id="IPR055437">
    <property type="entry name" value="TMEM131L_Ig_5"/>
</dbReference>
<dbReference type="PANTHER" id="PTHR22050:SF2">
    <property type="entry name" value="TRANSMEMBRANE PROTEIN 131-LIKE"/>
    <property type="match status" value="1"/>
</dbReference>
<proteinExistence type="inferred from homology"/>
<feature type="compositionally biased region" description="Polar residues" evidence="7">
    <location>
        <begin position="1007"/>
        <end position="1024"/>
    </location>
</feature>
<feature type="region of interest" description="Disordered" evidence="7">
    <location>
        <begin position="951"/>
        <end position="992"/>
    </location>
</feature>
<evidence type="ECO:0000259" key="9">
    <source>
        <dbReference type="Pfam" id="PF19532"/>
    </source>
</evidence>
<reference evidence="13" key="5">
    <citation type="submission" date="2025-09" db="UniProtKB">
        <authorList>
            <consortium name="Ensembl"/>
        </authorList>
    </citation>
    <scope>IDENTIFICATION</scope>
</reference>
<reference evidence="14" key="3">
    <citation type="journal article" date="2014" name="Nature">
        <title>Elephant shark genome provides unique insights into gnathostome evolution.</title>
        <authorList>
            <consortium name="International Elephant Shark Genome Sequencing Consortium"/>
            <person name="Venkatesh B."/>
            <person name="Lee A.P."/>
            <person name="Ravi V."/>
            <person name="Maurya A.K."/>
            <person name="Lian M.M."/>
            <person name="Swann J.B."/>
            <person name="Ohta Y."/>
            <person name="Flajnik M.F."/>
            <person name="Sutoh Y."/>
            <person name="Kasahara M."/>
            <person name="Hoon S."/>
            <person name="Gangu V."/>
            <person name="Roy S.W."/>
            <person name="Irimia M."/>
            <person name="Korzh V."/>
            <person name="Kondrychyn I."/>
            <person name="Lim Z.W."/>
            <person name="Tay B.H."/>
            <person name="Tohari S."/>
            <person name="Kong K.W."/>
            <person name="Ho S."/>
            <person name="Lorente-Galdos B."/>
            <person name="Quilez J."/>
            <person name="Marques-Bonet T."/>
            <person name="Raney B.J."/>
            <person name="Ingham P.W."/>
            <person name="Tay A."/>
            <person name="Hillier L.W."/>
            <person name="Minx P."/>
            <person name="Boehm T."/>
            <person name="Wilson R.K."/>
            <person name="Brenner S."/>
            <person name="Warren W.C."/>
        </authorList>
    </citation>
    <scope>NUCLEOTIDE SEQUENCE [LARGE SCALE GENOMIC DNA]</scope>
</reference>
<dbReference type="Pfam" id="PF24501">
    <property type="entry name" value="Ig_TMEM131L_5"/>
    <property type="match status" value="1"/>
</dbReference>
<gene>
    <name evidence="13" type="primary">tmem131l</name>
</gene>
<dbReference type="Pfam" id="PF19532">
    <property type="entry name" value="Ig_TMEM131L_2nd"/>
    <property type="match status" value="1"/>
</dbReference>
<sequence length="1631" mass="182083">MYICGMCVCVYLWCVCVYLWYMSVCVCVCICGMCVCIKFEGHPGHWAMFSLADIPSVVELWQTEEGEVLLHTQAASEQSTDDLLVDQSSTNRPTAEALYFQPPMLDFGIQQVELPKVEEFFIHNPSWELPVTLVSGLASSRHFHMPSIHGRIIPAGEKILFRIIFLPTEEGRVESSLFINTSTHGILVYQMFGVGVPSSQVAVDDQDHFNAKPVLFPYIQKVQLTHLQENTVNCSLLELHFELSLPLHVYQNLQGFCLLSSNKLVLYVHFSHSAEGCCNELEKIKSYLLEHIFVLFIPVIAESTSGEHNIIMYILNSGTKSLYIKNFHLLSRPEDAVTVKFEPILLKSSATNLTKLASINCNANAVPLSRTNCSSEVNVIKGSLALKIFPALQLTEGYLGCDFSNEMFQVKPERGSGLWTIWFTNNFKFSIPITDIRVPAEAAHVLTLLNFPGPVTLIPGCWHVFSLQLKPGHCIALTTRLLIVTRVGFTFDLPLQFHSAQGQEKTSYGAVQCGIHCYLGAKAAVQWHQSLSLDSSSWKVDSELGLDLWHKWQKLRGAGEDRQKRFAETGLWQRLRGQYSSDLLWPRLILNPNFLLNFSATVSHNRTVKHFVLKNPSDMPVVVQILPVSHYPNPQFALKLLLKWHNLERPSISITTKEFRLIILPESKSSDGYERMELDNGTSVQVLQLTLQPQEIKKVGVEFTPISQSLVKSVILIRNNLTILDMLTVEGFGANEVLKMGGRIPGGGGSLRFKVPESSLMECRHKPKGSELNLTIRRSFKVENIGPLPVTVTSMSINGYRCHGFGFQILECQSFVLDTNSSHDVNILFTPDFTTSWVIRELQILTARGLQFQFTLNVTLPHHMLPLCADLVPALSWEQPFWMITCLFSCSLLVCVVLMAYQHAHYILTEFSQSRPRPCQTSLLLQEERTSINTLGSTTYKLSRASCKAYSDANNSPDKGKGKGALAVGAPAARSQNTPKRSPVTSSHCPRKLKCPAHYSKSKWNVTANTSSGASEEQQQSNGGPFQDAKEQHSCSGIPSFEKPHNKSCSIYPEKAPENVQNTVLECESTSFFAATEPIANGKLEACVLTEKIPTELLLDFEMPEMKGLDYCGPRQLSTPDEYHISEERFKTDESQLASFSSCEDNLQEGTVEKLSENLKIVEKLKPCIPQAKTHIPNLQNPLPPFVTRKSITVEQMMPPDNVKQKRQQEKMEGITTSNKWKGRKTYGKNRKMAVEADQTGCVLTERSQDYNQKGERVQDRPRKGWQYGKRENAKVHTKPGNLVKVMENGHCSNWKAFPGKVHSSESGSDSGSSSGSVRASRGSWGSWSSSSSEGEKDQIMATKLHFVTSAGQRERVFHQACPVYAQPFLYQDPNSWSSSRLVHPSQSAGIDTYSTCDEQPSLLPDRNTCPTFAAVAAGLKKSPGLYTTTNGECLKSIPSANSLEYHPGNGIQINPQQSAVPDYSCLPWAMFTSDYCMFTTFQENDFSSVPEGYLSMQHPFTCSEDQAAAFHDAAHTMTWNVNTTSEARWKPTNYVSSPPYISGTRSLSPMSGLFGSIWTPQSDPYQSYFTMDNSISHAVLNEDPESPCTKEQVSTFDPFGTYMNLDIWNSSSNRSCNSQLSSDSGYYGDV</sequence>
<feature type="domain" description="Transmembrane protein 131-like second Ig-like" evidence="9">
    <location>
        <begin position="211"/>
        <end position="363"/>
    </location>
</feature>
<protein>
    <submittedName>
        <fullName evidence="13">Uncharacterized protein</fullName>
    </submittedName>
</protein>
<feature type="compositionally biased region" description="Basic and acidic residues" evidence="7">
    <location>
        <begin position="1249"/>
        <end position="1275"/>
    </location>
</feature>
<feature type="compositionally biased region" description="Polar residues" evidence="7">
    <location>
        <begin position="974"/>
        <end position="988"/>
    </location>
</feature>
<keyword evidence="6" id="KW-0472">Membrane</keyword>
<evidence type="ECO:0000259" key="11">
    <source>
        <dbReference type="Pfam" id="PF24499"/>
    </source>
</evidence>
<keyword evidence="14" id="KW-1185">Reference proteome</keyword>
<feature type="compositionally biased region" description="Low complexity" evidence="7">
    <location>
        <begin position="964"/>
        <end position="973"/>
    </location>
</feature>
<evidence type="ECO:0000256" key="5">
    <source>
        <dbReference type="ARBA" id="ARBA00022989"/>
    </source>
</evidence>
<comment type="similarity">
    <text evidence="2">Belongs to the TMEM131 family.</text>
</comment>
<feature type="compositionally biased region" description="Low complexity" evidence="7">
    <location>
        <begin position="1305"/>
        <end position="1333"/>
    </location>
</feature>
<feature type="domain" description="TMEM131L fifth Ig-like" evidence="12">
    <location>
        <begin position="784"/>
        <end position="848"/>
    </location>
</feature>
<comment type="subcellular location">
    <subcellularLocation>
        <location evidence="1">Membrane</location>
        <topology evidence="1">Single-pass type I membrane protein</topology>
    </subcellularLocation>
</comment>
<organism evidence="13 14">
    <name type="scientific">Callorhinchus milii</name>
    <name type="common">Ghost shark</name>
    <dbReference type="NCBI Taxonomy" id="7868"/>
    <lineage>
        <taxon>Eukaryota</taxon>
        <taxon>Metazoa</taxon>
        <taxon>Chordata</taxon>
        <taxon>Craniata</taxon>
        <taxon>Vertebrata</taxon>
        <taxon>Chondrichthyes</taxon>
        <taxon>Holocephali</taxon>
        <taxon>Chimaeriformes</taxon>
        <taxon>Callorhinchidae</taxon>
        <taxon>Callorhinchus</taxon>
    </lineage>
</organism>
<feature type="region of interest" description="Disordered" evidence="7">
    <location>
        <begin position="1301"/>
        <end position="1335"/>
    </location>
</feature>
<dbReference type="GeneTree" id="ENSGT00530000063614"/>
<dbReference type="PANTHER" id="PTHR22050">
    <property type="entry name" value="RW1 PROTEIN HOMOLOG"/>
    <property type="match status" value="1"/>
</dbReference>
<evidence type="ECO:0000259" key="12">
    <source>
        <dbReference type="Pfam" id="PF24501"/>
    </source>
</evidence>
<evidence type="ECO:0000313" key="13">
    <source>
        <dbReference type="Ensembl" id="ENSCMIP00000021881.1"/>
    </source>
</evidence>
<reference evidence="14" key="2">
    <citation type="journal article" date="2007" name="PLoS Biol.">
        <title>Survey sequencing and comparative analysis of the elephant shark (Callorhinchus milii) genome.</title>
        <authorList>
            <person name="Venkatesh B."/>
            <person name="Kirkness E.F."/>
            <person name="Loh Y.H."/>
            <person name="Halpern A.L."/>
            <person name="Lee A.P."/>
            <person name="Johnson J."/>
            <person name="Dandona N."/>
            <person name="Viswanathan L.D."/>
            <person name="Tay A."/>
            <person name="Venter J.C."/>
            <person name="Strausberg R.L."/>
            <person name="Brenner S."/>
        </authorList>
    </citation>
    <scope>NUCLEOTIDE SEQUENCE [LARGE SCALE GENOMIC DNA]</scope>
</reference>
<evidence type="ECO:0000256" key="3">
    <source>
        <dbReference type="ARBA" id="ARBA00022692"/>
    </source>
</evidence>
<feature type="region of interest" description="Disordered" evidence="7">
    <location>
        <begin position="1007"/>
        <end position="1037"/>
    </location>
</feature>
<evidence type="ECO:0000259" key="8">
    <source>
        <dbReference type="Pfam" id="PF12371"/>
    </source>
</evidence>
<dbReference type="InterPro" id="IPR045695">
    <property type="entry name" value="TMEM131-like_Ig_dom2"/>
</dbReference>
<dbReference type="Proteomes" id="UP000314986">
    <property type="component" value="Unassembled WGS sequence"/>
</dbReference>
<feature type="domain" description="Transmembrane protein 131-like N-terminal" evidence="8">
    <location>
        <begin position="99"/>
        <end position="181"/>
    </location>
</feature>